<keyword evidence="1" id="KW-0472">Membrane</keyword>
<dbReference type="AlphaFoldDB" id="A0A4U2ZBV2"/>
<dbReference type="RefSeq" id="WP_137011717.1">
    <property type="nucleotide sequence ID" value="NZ_SZPX01000001.1"/>
</dbReference>
<dbReference type="Proteomes" id="UP000309561">
    <property type="component" value="Unassembled WGS sequence"/>
</dbReference>
<dbReference type="EMBL" id="SZPX01000001">
    <property type="protein sequence ID" value="TKI71162.1"/>
    <property type="molecule type" value="Genomic_DNA"/>
</dbReference>
<comment type="caution">
    <text evidence="2">The sequence shown here is derived from an EMBL/GenBank/DDBJ whole genome shotgun (WGS) entry which is preliminary data.</text>
</comment>
<dbReference type="OrthoDB" id="5334721at2"/>
<name>A0A4U2ZBV2_9BACT</name>
<evidence type="ECO:0000313" key="3">
    <source>
        <dbReference type="Proteomes" id="UP000309561"/>
    </source>
</evidence>
<protein>
    <submittedName>
        <fullName evidence="2">Uncharacterized protein</fullName>
    </submittedName>
</protein>
<accession>A0A4U2ZBV2</accession>
<keyword evidence="3" id="KW-1185">Reference proteome</keyword>
<keyword evidence="1" id="KW-0812">Transmembrane</keyword>
<gene>
    <name evidence="2" type="ORF">FCU45_01925</name>
</gene>
<sequence>MKEIFKKYKIIIFRTAGAVMLVVGFALYFWISPKEVATQNEIAAANVARMEASVRGSSSSTNQRQEPSSSKFVEELKNAQKKQIQYMTILSMVFGAVFLGYSFISKPKSDSEI</sequence>
<keyword evidence="1" id="KW-1133">Transmembrane helix</keyword>
<organism evidence="2 3">
    <name type="scientific">Sulfurimonas crateris</name>
    <dbReference type="NCBI Taxonomy" id="2574727"/>
    <lineage>
        <taxon>Bacteria</taxon>
        <taxon>Pseudomonadati</taxon>
        <taxon>Campylobacterota</taxon>
        <taxon>Epsilonproteobacteria</taxon>
        <taxon>Campylobacterales</taxon>
        <taxon>Sulfurimonadaceae</taxon>
        <taxon>Sulfurimonas</taxon>
    </lineage>
</organism>
<feature type="transmembrane region" description="Helical" evidence="1">
    <location>
        <begin position="84"/>
        <end position="104"/>
    </location>
</feature>
<evidence type="ECO:0000256" key="1">
    <source>
        <dbReference type="SAM" id="Phobius"/>
    </source>
</evidence>
<proteinExistence type="predicted"/>
<feature type="transmembrane region" description="Helical" evidence="1">
    <location>
        <begin position="12"/>
        <end position="31"/>
    </location>
</feature>
<reference evidence="2 3" key="1">
    <citation type="submission" date="2019-04" db="EMBL/GenBank/DDBJ databases">
        <title>Sulfurimonas crateris sp. nov. a facultative anaerobic sulfur-oxidizing chemolithautotrophic bacterium isolated from a terrestrial mud vulcano.</title>
        <authorList>
            <person name="Ratnikova N.M."/>
            <person name="Slobodkin A.I."/>
            <person name="Merkel A.Y."/>
            <person name="Novikov A."/>
            <person name="Bonch-Osmolovskaya E.A."/>
            <person name="Slobodkina G.B."/>
        </authorList>
    </citation>
    <scope>NUCLEOTIDE SEQUENCE [LARGE SCALE GENOMIC DNA]</scope>
    <source>
        <strain evidence="2 3">SN118</strain>
    </source>
</reference>
<evidence type="ECO:0000313" key="2">
    <source>
        <dbReference type="EMBL" id="TKI71162.1"/>
    </source>
</evidence>